<dbReference type="RefSeq" id="WP_264028663.1">
    <property type="nucleotide sequence ID" value="NZ_AP022561.1"/>
</dbReference>
<sequence length="43" mass="4392">MPVSESYPEADGALTPDLVAERGATARIGDGEVFMEVLAVGVA</sequence>
<keyword evidence="2" id="KW-1185">Reference proteome</keyword>
<reference evidence="1 2" key="1">
    <citation type="journal article" date="2019" name="Emerg. Microbes Infect.">
        <title>Comprehensive subspecies identification of 175 nontuberculous mycobacteria species based on 7547 genomic profiles.</title>
        <authorList>
            <person name="Matsumoto Y."/>
            <person name="Kinjo T."/>
            <person name="Motooka D."/>
            <person name="Nabeya D."/>
            <person name="Jung N."/>
            <person name="Uechi K."/>
            <person name="Horii T."/>
            <person name="Iida T."/>
            <person name="Fujita J."/>
            <person name="Nakamura S."/>
        </authorList>
    </citation>
    <scope>NUCLEOTIDE SEQUENCE [LARGE SCALE GENOMIC DNA]</scope>
    <source>
        <strain evidence="1 2">JCM 6376</strain>
    </source>
</reference>
<dbReference type="EMBL" id="AP022561">
    <property type="protein sequence ID" value="BBX06747.1"/>
    <property type="molecule type" value="Genomic_DNA"/>
</dbReference>
<evidence type="ECO:0000313" key="2">
    <source>
        <dbReference type="Proteomes" id="UP000467327"/>
    </source>
</evidence>
<dbReference type="AlphaFoldDB" id="A0AAD1HJV7"/>
<name>A0AAD1HJV7_9MYCO</name>
<dbReference type="KEGG" id="maic:MAIC_15500"/>
<gene>
    <name evidence="1" type="ORF">MAIC_15500</name>
</gene>
<accession>A0AAD1HJV7</accession>
<dbReference type="Proteomes" id="UP000467327">
    <property type="component" value="Chromosome"/>
</dbReference>
<protein>
    <submittedName>
        <fullName evidence="1">Uncharacterized protein</fullName>
    </submittedName>
</protein>
<proteinExistence type="predicted"/>
<evidence type="ECO:0000313" key="1">
    <source>
        <dbReference type="EMBL" id="BBX06747.1"/>
    </source>
</evidence>
<organism evidence="1 2">
    <name type="scientific">Mycolicibacterium aichiense</name>
    <dbReference type="NCBI Taxonomy" id="1799"/>
    <lineage>
        <taxon>Bacteria</taxon>
        <taxon>Bacillati</taxon>
        <taxon>Actinomycetota</taxon>
        <taxon>Actinomycetes</taxon>
        <taxon>Mycobacteriales</taxon>
        <taxon>Mycobacteriaceae</taxon>
        <taxon>Mycolicibacterium</taxon>
    </lineage>
</organism>